<dbReference type="Pfam" id="PF06754">
    <property type="entry name" value="PhnG"/>
    <property type="match status" value="1"/>
</dbReference>
<sequence length="138" mass="14371">MDVLAAAPRAEIEACVAALGDLPEAVPVRGPETGLVMVRGRIGGDGAPFNLGEAAVTRASVRLADGSVGHAYALGQDRAKASLSARLAAAWVQGDLRSEIETLVRDPLMATRAAEVSQVKREAAATKVEFFTMVRGDD</sequence>
<proteinExistence type="predicted"/>
<dbReference type="InterPro" id="IPR009609">
    <property type="entry name" value="Phosphonate_metab_PhnG"/>
</dbReference>
<keyword evidence="2" id="KW-1185">Reference proteome</keyword>
<dbReference type="AlphaFoldDB" id="A0A838XWX4"/>
<evidence type="ECO:0000313" key="2">
    <source>
        <dbReference type="Proteomes" id="UP000559404"/>
    </source>
</evidence>
<comment type="caution">
    <text evidence="1">The sequence shown here is derived from an EMBL/GenBank/DDBJ whole genome shotgun (WGS) entry which is preliminary data.</text>
</comment>
<dbReference type="Proteomes" id="UP000559404">
    <property type="component" value="Unassembled WGS sequence"/>
</dbReference>
<dbReference type="EMBL" id="JACEON010000004">
    <property type="protein sequence ID" value="MBA4611310.1"/>
    <property type="molecule type" value="Genomic_DNA"/>
</dbReference>
<dbReference type="NCBIfam" id="TIGR03293">
    <property type="entry name" value="PhnG_redo"/>
    <property type="match status" value="1"/>
</dbReference>
<protein>
    <submittedName>
        <fullName evidence="1">Phosphonate C-P lyase system protein PhnG</fullName>
    </submittedName>
</protein>
<dbReference type="GO" id="GO:0016829">
    <property type="term" value="F:lyase activity"/>
    <property type="evidence" value="ECO:0007669"/>
    <property type="project" value="UniProtKB-KW"/>
</dbReference>
<accession>A0A838XWX4</accession>
<dbReference type="GO" id="GO:0015716">
    <property type="term" value="P:organic phosphonate transport"/>
    <property type="evidence" value="ECO:0007669"/>
    <property type="project" value="InterPro"/>
</dbReference>
<evidence type="ECO:0000313" key="1">
    <source>
        <dbReference type="EMBL" id="MBA4611310.1"/>
    </source>
</evidence>
<name>A0A838XWX4_9HYPH</name>
<gene>
    <name evidence="1" type="primary">phnG</name>
    <name evidence="1" type="ORF">H1W37_06595</name>
</gene>
<keyword evidence="1" id="KW-0456">Lyase</keyword>
<reference evidence="1 2" key="1">
    <citation type="submission" date="2020-07" db="EMBL/GenBank/DDBJ databases">
        <authorList>
            <person name="Li M."/>
        </authorList>
    </citation>
    <scope>NUCLEOTIDE SEQUENCE [LARGE SCALE GENOMIC DNA]</scope>
    <source>
        <strain evidence="1 2">DSM 23284</strain>
    </source>
</reference>
<dbReference type="GO" id="GO:0019634">
    <property type="term" value="P:organic phosphonate metabolic process"/>
    <property type="evidence" value="ECO:0007669"/>
    <property type="project" value="InterPro"/>
</dbReference>
<reference evidence="1 2" key="2">
    <citation type="submission" date="2020-08" db="EMBL/GenBank/DDBJ databases">
        <title>Stappia taiwanensis sp. nov., isolated from a coastal thermal spring.</title>
        <authorList>
            <person name="Kampfer P."/>
        </authorList>
    </citation>
    <scope>NUCLEOTIDE SEQUENCE [LARGE SCALE GENOMIC DNA]</scope>
    <source>
        <strain evidence="1 2">DSM 23284</strain>
    </source>
</reference>
<organism evidence="1 2">
    <name type="scientific">Stappia taiwanensis</name>
    <dbReference type="NCBI Taxonomy" id="992267"/>
    <lineage>
        <taxon>Bacteria</taxon>
        <taxon>Pseudomonadati</taxon>
        <taxon>Pseudomonadota</taxon>
        <taxon>Alphaproteobacteria</taxon>
        <taxon>Hyphomicrobiales</taxon>
        <taxon>Stappiaceae</taxon>
        <taxon>Stappia</taxon>
    </lineage>
</organism>